<dbReference type="GO" id="GO:0016020">
    <property type="term" value="C:membrane"/>
    <property type="evidence" value="ECO:0007669"/>
    <property type="project" value="UniProtKB-SubCell"/>
</dbReference>
<keyword evidence="2 6" id="KW-0812">Transmembrane</keyword>
<feature type="transmembrane region" description="Helical" evidence="6">
    <location>
        <begin position="161"/>
        <end position="182"/>
    </location>
</feature>
<feature type="compositionally biased region" description="Low complexity" evidence="5">
    <location>
        <begin position="12"/>
        <end position="24"/>
    </location>
</feature>
<gene>
    <name evidence="8" type="ORF">Psch_03928</name>
</gene>
<evidence type="ECO:0000256" key="6">
    <source>
        <dbReference type="SAM" id="Phobius"/>
    </source>
</evidence>
<keyword evidence="4 6" id="KW-0472">Membrane</keyword>
<dbReference type="AlphaFoldDB" id="A0A4Y7R629"/>
<feature type="compositionally biased region" description="Polar residues" evidence="5">
    <location>
        <begin position="1"/>
        <end position="11"/>
    </location>
</feature>
<name>A0A4Y7R629_9FIRM</name>
<evidence type="ECO:0000313" key="8">
    <source>
        <dbReference type="EMBL" id="TEB04203.1"/>
    </source>
</evidence>
<dbReference type="EMBL" id="QFGA01000004">
    <property type="protein sequence ID" value="TEB04203.1"/>
    <property type="molecule type" value="Genomic_DNA"/>
</dbReference>
<organism evidence="8 9">
    <name type="scientific">Pelotomaculum schinkii</name>
    <dbReference type="NCBI Taxonomy" id="78350"/>
    <lineage>
        <taxon>Bacteria</taxon>
        <taxon>Bacillati</taxon>
        <taxon>Bacillota</taxon>
        <taxon>Clostridia</taxon>
        <taxon>Eubacteriales</taxon>
        <taxon>Desulfotomaculaceae</taxon>
        <taxon>Pelotomaculum</taxon>
    </lineage>
</organism>
<evidence type="ECO:0000256" key="3">
    <source>
        <dbReference type="ARBA" id="ARBA00022989"/>
    </source>
</evidence>
<reference evidence="8 9" key="1">
    <citation type="journal article" date="2018" name="Environ. Microbiol.">
        <title>Novel energy conservation strategies and behaviour of Pelotomaculum schinkii driving syntrophic propionate catabolism.</title>
        <authorList>
            <person name="Hidalgo-Ahumada C.A.P."/>
            <person name="Nobu M.K."/>
            <person name="Narihiro T."/>
            <person name="Tamaki H."/>
            <person name="Liu W.T."/>
            <person name="Kamagata Y."/>
            <person name="Stams A.J.M."/>
            <person name="Imachi H."/>
            <person name="Sousa D.Z."/>
        </authorList>
    </citation>
    <scope>NUCLEOTIDE SEQUENCE [LARGE SCALE GENOMIC DNA]</scope>
    <source>
        <strain evidence="8 9">HH</strain>
    </source>
</reference>
<evidence type="ECO:0000256" key="2">
    <source>
        <dbReference type="ARBA" id="ARBA00022692"/>
    </source>
</evidence>
<protein>
    <submittedName>
        <fullName evidence="8">Yip1 domain protein</fullName>
    </submittedName>
</protein>
<dbReference type="Proteomes" id="UP000298324">
    <property type="component" value="Unassembled WGS sequence"/>
</dbReference>
<evidence type="ECO:0000259" key="7">
    <source>
        <dbReference type="Pfam" id="PF04893"/>
    </source>
</evidence>
<accession>A0A4Y7R629</accession>
<dbReference type="Pfam" id="PF04893">
    <property type="entry name" value="Yip1"/>
    <property type="match status" value="1"/>
</dbReference>
<comment type="subcellular location">
    <subcellularLocation>
        <location evidence="1">Membrane</location>
        <topology evidence="1">Multi-pass membrane protein</topology>
    </subcellularLocation>
</comment>
<comment type="caution">
    <text evidence="8">The sequence shown here is derived from an EMBL/GenBank/DDBJ whole genome shotgun (WGS) entry which is preliminary data.</text>
</comment>
<evidence type="ECO:0000256" key="1">
    <source>
        <dbReference type="ARBA" id="ARBA00004141"/>
    </source>
</evidence>
<dbReference type="RefSeq" id="WP_134216743.1">
    <property type="nucleotide sequence ID" value="NZ_QFGA01000004.1"/>
</dbReference>
<feature type="transmembrane region" description="Helical" evidence="6">
    <location>
        <begin position="82"/>
        <end position="102"/>
    </location>
</feature>
<keyword evidence="9" id="KW-1185">Reference proteome</keyword>
<feature type="transmembrane region" description="Helical" evidence="6">
    <location>
        <begin position="188"/>
        <end position="214"/>
    </location>
</feature>
<proteinExistence type="predicted"/>
<feature type="transmembrane region" description="Helical" evidence="6">
    <location>
        <begin position="122"/>
        <end position="140"/>
    </location>
</feature>
<evidence type="ECO:0000313" key="9">
    <source>
        <dbReference type="Proteomes" id="UP000298324"/>
    </source>
</evidence>
<dbReference type="InterPro" id="IPR006977">
    <property type="entry name" value="Yip1_dom"/>
</dbReference>
<evidence type="ECO:0000256" key="4">
    <source>
        <dbReference type="ARBA" id="ARBA00023136"/>
    </source>
</evidence>
<feature type="region of interest" description="Disordered" evidence="5">
    <location>
        <begin position="1"/>
        <end position="39"/>
    </location>
</feature>
<keyword evidence="3 6" id="KW-1133">Transmembrane helix</keyword>
<feature type="transmembrane region" description="Helical" evidence="6">
    <location>
        <begin position="226"/>
        <end position="255"/>
    </location>
</feature>
<sequence>MNDNTYKIDQNSSGEASSSGGADRSGLEPQEKPSCAPCFNNTEDPNVGCDEDEPVQSFLELVYGVLFEPVKTLKKAARRPPLANALLLVTILGLAGVLMWLLTISRVLNQAAEPSAMVPLPSTAPLLVLGAVLIFLWGYIKWFSYSAFISLAAEMLGGLGSARNVAAVVGLSLIPTILMIPAQMLNYYLASAAFICTTILVVWIWVAALMVIGVREVHRLSTGRALLAVLSPVLVLAVFTGLLLAGLVAVAVSIFSGMNLPGYF</sequence>
<evidence type="ECO:0000256" key="5">
    <source>
        <dbReference type="SAM" id="MobiDB-lite"/>
    </source>
</evidence>
<feature type="domain" description="Yip1" evidence="7">
    <location>
        <begin position="64"/>
        <end position="241"/>
    </location>
</feature>